<reference evidence="1 2" key="1">
    <citation type="submission" date="2012-03" db="EMBL/GenBank/DDBJ databases">
        <title>Whole Genome Assembly of Papio anubis.</title>
        <authorList>
            <person name="Liu Y.L."/>
            <person name="Abraham K.A."/>
            <person name="Akbar H.A."/>
            <person name="Ali S.A."/>
            <person name="Anosike U.A."/>
            <person name="Aqrawi P.A."/>
            <person name="Arias F.A."/>
            <person name="Attaway T.A."/>
            <person name="Awwad R.A."/>
            <person name="Babu C.B."/>
            <person name="Bandaranaike D.B."/>
            <person name="Battles P.B."/>
            <person name="Bell A.B."/>
            <person name="Beltran B.B."/>
            <person name="Berhane-Mersha D.B."/>
            <person name="Bess C.B."/>
            <person name="Bickham C.B."/>
            <person name="Bolden T.B."/>
            <person name="Carter K.C."/>
            <person name="Chau D.C."/>
            <person name="Chavez A.C."/>
            <person name="Clerc-Blankenburg K.C."/>
            <person name="Coyle M.C."/>
            <person name="Dao M.D."/>
            <person name="Davila M.L.D."/>
            <person name="Davy-Carroll L.D."/>
            <person name="Denson S.D."/>
            <person name="Dinh H.D."/>
            <person name="Fernandez S.F."/>
            <person name="Fernando P.F."/>
            <person name="Forbes L.F."/>
            <person name="Francis C.F."/>
            <person name="Francisco L.F."/>
            <person name="Fu Q.F."/>
            <person name="Garcia-Iii R.G."/>
            <person name="Garrett T.G."/>
            <person name="Gross S.G."/>
            <person name="Gubbala S.G."/>
            <person name="Hirani K.H."/>
            <person name="Hogues M.H."/>
            <person name="Hollins B.H."/>
            <person name="Jackson L.J."/>
            <person name="Javaid M.J."/>
            <person name="Jhangiani S.J."/>
            <person name="Johnson A.J."/>
            <person name="Johnson B.J."/>
            <person name="Jones J.J."/>
            <person name="Joshi V.J."/>
            <person name="Kalu J.K."/>
            <person name="Khan N.K."/>
            <person name="Korchina V.K."/>
            <person name="Kovar C.K."/>
            <person name="Lago L.L."/>
            <person name="Lara F.L."/>
            <person name="Le T.-K.L."/>
            <person name="Lee S.L."/>
            <person name="Legall-Iii F.L."/>
            <person name="Lemon S.L."/>
            <person name="Liu J.L."/>
            <person name="Liu Y.-S.L."/>
            <person name="Liyanage D.L."/>
            <person name="Lopez J.L."/>
            <person name="Lorensuhewa L.L."/>
            <person name="Mata R.M."/>
            <person name="Mathew T.M."/>
            <person name="Mercado C.M."/>
            <person name="Mercado I.M."/>
            <person name="Morales K.M."/>
            <person name="Morgan M.M."/>
            <person name="Munidasa M.M."/>
            <person name="Ngo D.N."/>
            <person name="Nguyen L.N."/>
            <person name="Nguyen T.N."/>
            <person name="Nguyen N.N."/>
            <person name="Obregon M.O."/>
            <person name="Okwuonu G.O."/>
            <person name="Ongeri F.O."/>
            <person name="Onwere C.O."/>
            <person name="Osifeso I.O."/>
            <person name="Parra A.P."/>
            <person name="Patil S.P."/>
            <person name="Perez A.P."/>
            <person name="Perez Y.P."/>
            <person name="Pham C.P."/>
            <person name="Pu L.-L.P."/>
            <person name="Puazo M.P."/>
            <person name="Quiroz J.Q."/>
            <person name="Rouhana J.R."/>
            <person name="Ruiz M.R."/>
            <person name="Ruiz S.-J.R."/>
            <person name="Saada N.S."/>
            <person name="Santibanez J.S."/>
            <person name="Scheel M.S."/>
            <person name="Schneider B.S."/>
            <person name="Simmons D.S."/>
            <person name="Sisson I.S."/>
            <person name="Tang L.-Y.T."/>
            <person name="Thornton R.T."/>
            <person name="Tisius J.T."/>
            <person name="Toledanes G.T."/>
            <person name="Trejos Z.T."/>
            <person name="Usmani K.U."/>
            <person name="Varghese R.V."/>
            <person name="Vattathil S.V."/>
            <person name="Vee V.V."/>
            <person name="Walker D.W."/>
            <person name="Weissenberger G.W."/>
            <person name="White C.W."/>
            <person name="Williams A.W."/>
            <person name="Woodworth J.W."/>
            <person name="Wright R.W."/>
            <person name="Zhu Y.Z."/>
            <person name="Han Y.H."/>
            <person name="Newsham I.N."/>
            <person name="Nazareth L.N."/>
            <person name="Worley K.W."/>
            <person name="Muzny D.M."/>
            <person name="Rogers J.R."/>
            <person name="Gibbs R.G."/>
        </authorList>
    </citation>
    <scope>NUCLEOTIDE SEQUENCE [LARGE SCALE GENOMIC DNA]</scope>
</reference>
<organism evidence="1 2">
    <name type="scientific">Papio anubis</name>
    <name type="common">Olive baboon</name>
    <dbReference type="NCBI Taxonomy" id="9555"/>
    <lineage>
        <taxon>Eukaryota</taxon>
        <taxon>Metazoa</taxon>
        <taxon>Chordata</taxon>
        <taxon>Craniata</taxon>
        <taxon>Vertebrata</taxon>
        <taxon>Euteleostomi</taxon>
        <taxon>Mammalia</taxon>
        <taxon>Eutheria</taxon>
        <taxon>Euarchontoglires</taxon>
        <taxon>Primates</taxon>
        <taxon>Haplorrhini</taxon>
        <taxon>Catarrhini</taxon>
        <taxon>Cercopithecidae</taxon>
        <taxon>Cercopithecinae</taxon>
        <taxon>Papio</taxon>
    </lineage>
</organism>
<keyword evidence="2" id="KW-1185">Reference proteome</keyword>
<dbReference type="Proteomes" id="UP000028761">
    <property type="component" value="Chromosome X"/>
</dbReference>
<dbReference type="GeneTree" id="ENSGT00940000161627"/>
<dbReference type="Ensembl" id="ENSPANT00000068437.1">
    <property type="protein sequence ID" value="ENSPANP00000049541.1"/>
    <property type="gene ID" value="ENSPANG00000049773.1"/>
</dbReference>
<protein>
    <submittedName>
        <fullName evidence="1">Uncharacterized protein</fullName>
    </submittedName>
</protein>
<accession>A0A8I5R5I1</accession>
<name>A0A8I5R5I1_PAPAN</name>
<dbReference type="PANTHER" id="PTHR46254">
    <property type="entry name" value="PROTEIN GVQW1-RELATED"/>
    <property type="match status" value="1"/>
</dbReference>
<sequence>MHFSSAVLFIWNVHGKLSLVGFHHFCKTLLLPGPNTYACVSRKELSSSEIKIFFFFFFFFLRQSFALVAQAGVQWRDLGSLQPLLPRFNQFSFLSLPSSWDYRHVLPRPANFVFLVEMGVSLCWSGWSQTHDRR</sequence>
<dbReference type="AlphaFoldDB" id="A0A8I5R5I1"/>
<reference evidence="1" key="2">
    <citation type="submission" date="2025-08" db="UniProtKB">
        <authorList>
            <consortium name="Ensembl"/>
        </authorList>
    </citation>
    <scope>IDENTIFICATION</scope>
</reference>
<evidence type="ECO:0000313" key="1">
    <source>
        <dbReference type="Ensembl" id="ENSPANP00000049541.1"/>
    </source>
</evidence>
<proteinExistence type="predicted"/>
<evidence type="ECO:0000313" key="2">
    <source>
        <dbReference type="Proteomes" id="UP000028761"/>
    </source>
</evidence>
<reference evidence="1" key="3">
    <citation type="submission" date="2025-09" db="UniProtKB">
        <authorList>
            <consortium name="Ensembl"/>
        </authorList>
    </citation>
    <scope>IDENTIFICATION</scope>
</reference>